<dbReference type="STRING" id="947013.SAMN04488109_3098"/>
<evidence type="ECO:0000313" key="1">
    <source>
        <dbReference type="EMBL" id="SHH19259.1"/>
    </source>
</evidence>
<sequence length="912" mass="98118">MKNLGIIACLLLFFIQAFGSMGQAVGRAPVITGQTPSPLSTLQGVPITITLANLIVTPGDPASEYPDGFTLEVNSGKHYNVSGTTVTPDPNFIGLLTVQVRVSEGGQDSKWFNFKINVLLSTDIAPIIIAQTPITISQGGGVTISFDQLTVIDPDDIYPSGFTLTVYGGANYTVNGTTVTPAPNFFGDLQVQVSVNDGEKESNKFKLKITVTKNVAPLITGQVPISINQGQSVAVDFNQLTVTDPDNSYPSGFTLTVYDGANYTVNGTTVTPASNFSGSLKVAVSVNDGKAESNRFDLKIEVKVQPIAPTITGQQPLTVNEDQSIAIKLTDLTVVDRDSKYPKDFTLAISPGAHYTLNGSTVIPEKNYAGPLSVMVSVNDGANDSPPFDLQIFVVAVNDNPVITGQRTLSADQGTTFTISLSDLTVADPDNTYPNDFTLKIAQGNNYVVAGNTINPSPTFVGMLSVTVSVNDGTVSSPNFNVQVEIIAVKKNVAPTIVGQKDISITQNTSITIQLFHLEVSDPDNEYPVGFSLKVFPGTNYTVSGTTVTPIAGVVNGTLRVVVQVNDGLDDSPLYELKIQVTPVSATPQINGQKELVVLEDYAITIYLSDLFVTDADNPNYPQGFTLSVLSNSQGTYSANGNVVTPAPNLNGFIEVGVTVSDGVNTSGVFQLAILVSPVNDAPVITLAESAPIPFEPGTEPMEVFRNLGLADVDNTYLSMAEISFREINHSPKNDELVFDYNNPKIRAIQDSAGGLFLIGNASVEEYQTALRSIKYNYRITEVNGAPEAILSGSRTIYVYVSDGQRVSLTSERVVDIEGQIEIDIPNAFTPNGDNANDTWHVQLLNKDKLDEAIIKVYNKRGLLLYEANGFERDWDAIFRGERLPVDTYFYTIDIKLPYGRQTYKGVVTVLY</sequence>
<dbReference type="AlphaFoldDB" id="A0A1M5QZV6"/>
<name>A0A1M5QZV6_9BACT</name>
<dbReference type="RefSeq" id="WP_073135716.1">
    <property type="nucleotide sequence ID" value="NZ_FQWQ01000002.1"/>
</dbReference>
<dbReference type="Pfam" id="PF17963">
    <property type="entry name" value="Big_9"/>
    <property type="match status" value="1"/>
</dbReference>
<dbReference type="Pfam" id="PF13585">
    <property type="entry name" value="CHU_C"/>
    <property type="match status" value="1"/>
</dbReference>
<dbReference type="NCBIfam" id="TIGR04131">
    <property type="entry name" value="Bac_Flav_CTERM"/>
    <property type="match status" value="1"/>
</dbReference>
<keyword evidence="2" id="KW-1185">Reference proteome</keyword>
<reference evidence="1 2" key="1">
    <citation type="submission" date="2016-11" db="EMBL/GenBank/DDBJ databases">
        <authorList>
            <person name="Jaros S."/>
            <person name="Januszkiewicz K."/>
            <person name="Wedrychowicz H."/>
        </authorList>
    </citation>
    <scope>NUCLEOTIDE SEQUENCE [LARGE SCALE GENOMIC DNA]</scope>
    <source>
        <strain evidence="1 2">DSM 24574</strain>
    </source>
</reference>
<gene>
    <name evidence="1" type="ORF">SAMN04488109_3098</name>
</gene>
<proteinExistence type="predicted"/>
<dbReference type="InterPro" id="IPR026341">
    <property type="entry name" value="T9SS_type_B"/>
</dbReference>
<dbReference type="NCBIfam" id="NF012211">
    <property type="entry name" value="tand_rpt_95"/>
    <property type="match status" value="1"/>
</dbReference>
<dbReference type="EMBL" id="FQWQ01000002">
    <property type="protein sequence ID" value="SHH19259.1"/>
    <property type="molecule type" value="Genomic_DNA"/>
</dbReference>
<organism evidence="1 2">
    <name type="scientific">Chryseolinea serpens</name>
    <dbReference type="NCBI Taxonomy" id="947013"/>
    <lineage>
        <taxon>Bacteria</taxon>
        <taxon>Pseudomonadati</taxon>
        <taxon>Bacteroidota</taxon>
        <taxon>Cytophagia</taxon>
        <taxon>Cytophagales</taxon>
        <taxon>Fulvivirgaceae</taxon>
        <taxon>Chryseolinea</taxon>
    </lineage>
</organism>
<accession>A0A1M5QZV6</accession>
<dbReference type="Proteomes" id="UP000184212">
    <property type="component" value="Unassembled WGS sequence"/>
</dbReference>
<protein>
    <submittedName>
        <fullName evidence="1">Gliding motility-associated C-terminal domain-containing protein</fullName>
    </submittedName>
</protein>
<evidence type="ECO:0000313" key="2">
    <source>
        <dbReference type="Proteomes" id="UP000184212"/>
    </source>
</evidence>